<protein>
    <submittedName>
        <fullName evidence="2">Uncharacterized protein involved in response to NO</fullName>
    </submittedName>
</protein>
<dbReference type="InterPro" id="IPR010266">
    <property type="entry name" value="NnrS"/>
</dbReference>
<keyword evidence="1" id="KW-0472">Membrane</keyword>
<feature type="transmembrane region" description="Helical" evidence="1">
    <location>
        <begin position="362"/>
        <end position="382"/>
    </location>
</feature>
<dbReference type="EMBL" id="FNHG01000001">
    <property type="protein sequence ID" value="SDL66021.1"/>
    <property type="molecule type" value="Genomic_DNA"/>
</dbReference>
<dbReference type="RefSeq" id="WP_091765474.1">
    <property type="nucleotide sequence ID" value="NZ_FNHG01000001.1"/>
</dbReference>
<accession>A0A1G9LWC2</accession>
<evidence type="ECO:0000256" key="1">
    <source>
        <dbReference type="SAM" id="Phobius"/>
    </source>
</evidence>
<keyword evidence="3" id="KW-1185">Reference proteome</keyword>
<organism evidence="2 3">
    <name type="scientific">Maricaulis salignorans</name>
    <dbReference type="NCBI Taxonomy" id="144026"/>
    <lineage>
        <taxon>Bacteria</taxon>
        <taxon>Pseudomonadati</taxon>
        <taxon>Pseudomonadota</taxon>
        <taxon>Alphaproteobacteria</taxon>
        <taxon>Maricaulales</taxon>
        <taxon>Maricaulaceae</taxon>
        <taxon>Maricaulis</taxon>
    </lineage>
</organism>
<keyword evidence="1" id="KW-0812">Transmembrane</keyword>
<feature type="transmembrane region" description="Helical" evidence="1">
    <location>
        <begin position="65"/>
        <end position="83"/>
    </location>
</feature>
<feature type="transmembrane region" description="Helical" evidence="1">
    <location>
        <begin position="304"/>
        <end position="323"/>
    </location>
</feature>
<feature type="transmembrane region" description="Helical" evidence="1">
    <location>
        <begin position="335"/>
        <end position="356"/>
    </location>
</feature>
<dbReference type="Proteomes" id="UP000199759">
    <property type="component" value="Unassembled WGS sequence"/>
</dbReference>
<feature type="transmembrane region" description="Helical" evidence="1">
    <location>
        <begin position="21"/>
        <end position="42"/>
    </location>
</feature>
<proteinExistence type="predicted"/>
<evidence type="ECO:0000313" key="2">
    <source>
        <dbReference type="EMBL" id="SDL66021.1"/>
    </source>
</evidence>
<gene>
    <name evidence="2" type="ORF">SAMN04488568_101229</name>
</gene>
<dbReference type="STRING" id="144026.SAMN04488568_101229"/>
<evidence type="ECO:0000313" key="3">
    <source>
        <dbReference type="Proteomes" id="UP000199759"/>
    </source>
</evidence>
<feature type="transmembrane region" description="Helical" evidence="1">
    <location>
        <begin position="145"/>
        <end position="163"/>
    </location>
</feature>
<keyword evidence="1" id="KW-1133">Transmembrane helix</keyword>
<dbReference type="Pfam" id="PF05940">
    <property type="entry name" value="NnrS"/>
    <property type="match status" value="1"/>
</dbReference>
<reference evidence="2 3" key="1">
    <citation type="submission" date="2016-10" db="EMBL/GenBank/DDBJ databases">
        <authorList>
            <person name="de Groot N.N."/>
        </authorList>
    </citation>
    <scope>NUCLEOTIDE SEQUENCE [LARGE SCALE GENOMIC DNA]</scope>
    <source>
        <strain evidence="2 3">DSM 16077</strain>
    </source>
</reference>
<sequence length="396" mass="41377">MERTADRGAQRRAAPPLLQNAFRPFFLAGAFWAAALVPIWVWEFSGGGSGPFASLGLTGHAHEMLYGYLAAIICGFSLTAIPNWTGRAPVAGNGLAALFGLWVAGRIAVLAVDGMIAALVDIAFLFVLAAVAFREVMAGKNWRNLPVVALLTLFALSHLLFHAPEYYLAAIRGTFAVAALLIALIGGRIVPSFTRNWLASVTSPHTATMPGPMKAYDKASIGVLALALLGWVIAPAHLLTGGLLVFAGLTQLVRLARWKGQATLAEPLVWSLHAGYAWLGISVVLIGAAIAWPAAITASAGLHAMAAGLIGTMTLAVMTRASLGHTGRARKADTVTTLIYILAHLGAIIRVCAALHANDTLLLAAGATLWSGAFLLFCIGYAPMLFGSKPTSPVSG</sequence>
<dbReference type="AlphaFoldDB" id="A0A1G9LWC2"/>
<dbReference type="OrthoDB" id="9770040at2"/>
<feature type="transmembrane region" description="Helical" evidence="1">
    <location>
        <begin position="169"/>
        <end position="190"/>
    </location>
</feature>
<name>A0A1G9LWC2_9PROT</name>
<feature type="transmembrane region" description="Helical" evidence="1">
    <location>
        <begin position="268"/>
        <end position="292"/>
    </location>
</feature>
<feature type="transmembrane region" description="Helical" evidence="1">
    <location>
        <begin position="90"/>
        <end position="109"/>
    </location>
</feature>
<feature type="transmembrane region" description="Helical" evidence="1">
    <location>
        <begin position="115"/>
        <end position="133"/>
    </location>
</feature>